<keyword evidence="3" id="KW-1185">Reference proteome</keyword>
<organism evidence="2 3">
    <name type="scientific">Paraglaciecola polaris LMG 21857</name>
    <dbReference type="NCBI Taxonomy" id="1129793"/>
    <lineage>
        <taxon>Bacteria</taxon>
        <taxon>Pseudomonadati</taxon>
        <taxon>Pseudomonadota</taxon>
        <taxon>Gammaproteobacteria</taxon>
        <taxon>Alteromonadales</taxon>
        <taxon>Alteromonadaceae</taxon>
        <taxon>Paraglaciecola</taxon>
    </lineage>
</organism>
<feature type="compositionally biased region" description="Polar residues" evidence="1">
    <location>
        <begin position="1"/>
        <end position="18"/>
    </location>
</feature>
<sequence>MEVNSTGANQVQSNQPTPRQEVERRATPVQETQTAQAIPQPTSQAAEPAQASDPNQRVGSIVDVQV</sequence>
<dbReference type="AlphaFoldDB" id="K6ZEL2"/>
<accession>K6ZEL2</accession>
<dbReference type="RefSeq" id="WP_007106291.1">
    <property type="nucleotide sequence ID" value="NZ_BAER01000112.1"/>
</dbReference>
<evidence type="ECO:0000313" key="3">
    <source>
        <dbReference type="Proteomes" id="UP000006322"/>
    </source>
</evidence>
<dbReference type="EMBL" id="BAER01000112">
    <property type="protein sequence ID" value="GAC34526.1"/>
    <property type="molecule type" value="Genomic_DNA"/>
</dbReference>
<proteinExistence type="predicted"/>
<dbReference type="STRING" id="1129793.GPLA_3638"/>
<evidence type="ECO:0000313" key="2">
    <source>
        <dbReference type="EMBL" id="GAC34526.1"/>
    </source>
</evidence>
<dbReference type="Proteomes" id="UP000006322">
    <property type="component" value="Unassembled WGS sequence"/>
</dbReference>
<gene>
    <name evidence="2" type="ORF">GPLA_3638</name>
</gene>
<feature type="region of interest" description="Disordered" evidence="1">
    <location>
        <begin position="1"/>
        <end position="66"/>
    </location>
</feature>
<feature type="compositionally biased region" description="Polar residues" evidence="1">
    <location>
        <begin position="29"/>
        <end position="45"/>
    </location>
</feature>
<evidence type="ECO:0000256" key="1">
    <source>
        <dbReference type="SAM" id="MobiDB-lite"/>
    </source>
</evidence>
<reference evidence="3" key="1">
    <citation type="journal article" date="2014" name="Environ. Microbiol.">
        <title>Comparative genomics of the marine bacterial genus Glaciecola reveals the high degree of genomic diversity and genomic characteristic for cold adaptation.</title>
        <authorList>
            <person name="Qin Q.L."/>
            <person name="Xie B.B."/>
            <person name="Yu Y."/>
            <person name="Shu Y.L."/>
            <person name="Rong J.C."/>
            <person name="Zhang Y.J."/>
            <person name="Zhao D.L."/>
            <person name="Chen X.L."/>
            <person name="Zhang X.Y."/>
            <person name="Chen B."/>
            <person name="Zhou B.C."/>
            <person name="Zhang Y.Z."/>
        </authorList>
    </citation>
    <scope>NUCLEOTIDE SEQUENCE [LARGE SCALE GENOMIC DNA]</scope>
    <source>
        <strain evidence="3">LMG 21857</strain>
    </source>
</reference>
<comment type="caution">
    <text evidence="2">The sequence shown here is derived from an EMBL/GenBank/DDBJ whole genome shotgun (WGS) entry which is preliminary data.</text>
</comment>
<dbReference type="OrthoDB" id="6388957at2"/>
<protein>
    <submittedName>
        <fullName evidence="2">Uncharacterized protein</fullName>
    </submittedName>
</protein>
<name>K6ZEL2_9ALTE</name>